<dbReference type="InterPro" id="IPR026021">
    <property type="entry name" value="YdjA-like"/>
</dbReference>
<keyword evidence="4 7" id="KW-0521">NADP</keyword>
<evidence type="ECO:0000256" key="1">
    <source>
        <dbReference type="ARBA" id="ARBA00007118"/>
    </source>
</evidence>
<evidence type="ECO:0000256" key="7">
    <source>
        <dbReference type="PIRNR" id="PIRNR000232"/>
    </source>
</evidence>
<evidence type="ECO:0000313" key="11">
    <source>
        <dbReference type="Proteomes" id="UP000515317"/>
    </source>
</evidence>
<reference evidence="10 11" key="1">
    <citation type="submission" date="2020-08" db="EMBL/GenBank/DDBJ databases">
        <title>Genome sequence of Rhizobiales bacterium strain IZ6.</title>
        <authorList>
            <person name="Nakai R."/>
            <person name="Naganuma T."/>
        </authorList>
    </citation>
    <scope>NUCLEOTIDE SEQUENCE [LARGE SCALE GENOMIC DNA]</scope>
    <source>
        <strain evidence="10 11">IZ6</strain>
    </source>
</reference>
<feature type="binding site" description="in other chain" evidence="8">
    <location>
        <begin position="133"/>
        <end position="135"/>
    </location>
    <ligand>
        <name>FMN</name>
        <dbReference type="ChEBI" id="CHEBI:58210"/>
        <note>ligand shared between dimeric partners</note>
    </ligand>
</feature>
<evidence type="ECO:0000259" key="9">
    <source>
        <dbReference type="Pfam" id="PF00881"/>
    </source>
</evidence>
<dbReference type="AlphaFoldDB" id="A0A6S6QW73"/>
<keyword evidence="3 7" id="KW-0288">FMN</keyword>
<comment type="similarity">
    <text evidence="1 7">Belongs to the nitroreductase family.</text>
</comment>
<feature type="binding site" evidence="8">
    <location>
        <position position="42"/>
    </location>
    <ligand>
        <name>FMN</name>
        <dbReference type="ChEBI" id="CHEBI:58210"/>
        <note>ligand shared between dimeric partners</note>
    </ligand>
</feature>
<evidence type="ECO:0000256" key="5">
    <source>
        <dbReference type="ARBA" id="ARBA00023002"/>
    </source>
</evidence>
<dbReference type="PANTHER" id="PTHR43821">
    <property type="entry name" value="NAD(P)H NITROREDUCTASE YDJA-RELATED"/>
    <property type="match status" value="1"/>
</dbReference>
<evidence type="ECO:0000256" key="4">
    <source>
        <dbReference type="ARBA" id="ARBA00022857"/>
    </source>
</evidence>
<dbReference type="Gene3D" id="3.40.109.10">
    <property type="entry name" value="NADH Oxidase"/>
    <property type="match status" value="1"/>
</dbReference>
<dbReference type="InterPro" id="IPR052530">
    <property type="entry name" value="NAD(P)H_nitroreductase"/>
</dbReference>
<accession>A0A6S6QW73</accession>
<evidence type="ECO:0000256" key="8">
    <source>
        <dbReference type="PIRSR" id="PIRSR000232-1"/>
    </source>
</evidence>
<gene>
    <name evidence="10" type="ORF">IZ6_20150</name>
</gene>
<dbReference type="PIRSF" id="PIRSF000232">
    <property type="entry name" value="YdjA"/>
    <property type="match status" value="1"/>
</dbReference>
<comment type="cofactor">
    <cofactor evidence="8">
        <name>FMN</name>
        <dbReference type="ChEBI" id="CHEBI:58210"/>
    </cofactor>
    <text evidence="8">Binds 1 FMN per subunit.</text>
</comment>
<evidence type="ECO:0000313" key="10">
    <source>
        <dbReference type="EMBL" id="BCJ91280.1"/>
    </source>
</evidence>
<dbReference type="CDD" id="cd02135">
    <property type="entry name" value="YdjA-like"/>
    <property type="match status" value="1"/>
</dbReference>
<name>A0A6S6QW73_9HYPH</name>
<dbReference type="PANTHER" id="PTHR43821:SF1">
    <property type="entry name" value="NAD(P)H NITROREDUCTASE YDJA-RELATED"/>
    <property type="match status" value="1"/>
</dbReference>
<feature type="binding site" evidence="8">
    <location>
        <position position="38"/>
    </location>
    <ligand>
        <name>FMN</name>
        <dbReference type="ChEBI" id="CHEBI:58210"/>
        <note>ligand shared between dimeric partners</note>
    </ligand>
</feature>
<dbReference type="Proteomes" id="UP000515317">
    <property type="component" value="Chromosome"/>
</dbReference>
<dbReference type="Pfam" id="PF00881">
    <property type="entry name" value="Nitroreductase"/>
    <property type="match status" value="1"/>
</dbReference>
<dbReference type="GO" id="GO:0016491">
    <property type="term" value="F:oxidoreductase activity"/>
    <property type="evidence" value="ECO:0007669"/>
    <property type="project" value="UniProtKB-UniRule"/>
</dbReference>
<feature type="domain" description="Nitroreductase" evidence="9">
    <location>
        <begin position="10"/>
        <end position="163"/>
    </location>
</feature>
<evidence type="ECO:0000256" key="2">
    <source>
        <dbReference type="ARBA" id="ARBA00022630"/>
    </source>
</evidence>
<dbReference type="KEGG" id="tso:IZ6_20150"/>
<keyword evidence="5 7" id="KW-0560">Oxidoreductase</keyword>
<evidence type="ECO:0000256" key="6">
    <source>
        <dbReference type="ARBA" id="ARBA00023027"/>
    </source>
</evidence>
<keyword evidence="6 7" id="KW-0520">NAD</keyword>
<organism evidence="10 11">
    <name type="scientific">Terrihabitans soli</name>
    <dbReference type="NCBI Taxonomy" id="708113"/>
    <lineage>
        <taxon>Bacteria</taxon>
        <taxon>Pseudomonadati</taxon>
        <taxon>Pseudomonadota</taxon>
        <taxon>Alphaproteobacteria</taxon>
        <taxon>Hyphomicrobiales</taxon>
        <taxon>Terrihabitans</taxon>
    </lineage>
</organism>
<feature type="binding site" description="in other chain" evidence="8">
    <location>
        <begin position="11"/>
        <end position="13"/>
    </location>
    <ligand>
        <name>FMN</name>
        <dbReference type="ChEBI" id="CHEBI:58210"/>
        <note>ligand shared between dimeric partners</note>
    </ligand>
</feature>
<dbReference type="EC" id="1.-.-.-" evidence="7"/>
<keyword evidence="11" id="KW-1185">Reference proteome</keyword>
<dbReference type="InterPro" id="IPR029479">
    <property type="entry name" value="Nitroreductase"/>
</dbReference>
<evidence type="ECO:0000256" key="3">
    <source>
        <dbReference type="ARBA" id="ARBA00022643"/>
    </source>
</evidence>
<dbReference type="EMBL" id="AP023361">
    <property type="protein sequence ID" value="BCJ91280.1"/>
    <property type="molecule type" value="Genomic_DNA"/>
</dbReference>
<proteinExistence type="inferred from homology"/>
<dbReference type="InterPro" id="IPR000415">
    <property type="entry name" value="Nitroreductase-like"/>
</dbReference>
<dbReference type="RefSeq" id="WP_222874940.1">
    <property type="nucleotide sequence ID" value="NZ_AP023361.1"/>
</dbReference>
<sequence>MTEPADLLLRRRSVPAFMLRAPGPDAGQIETLLTAASRVPDHGKLVPWRFILVEGEFRAHLAEKLAAVELAAGTDPQKVADNKKKFDAPLTVIVVSRAGPHVKIPEWEQVLSAGAVCMNLILAAHALGFAANWLTGAAIYDRAGADVLELAHSEKVAGLIFIGTADQAPPDRPRPPLDEIVSRWQG</sequence>
<protein>
    <recommendedName>
        <fullName evidence="7">Putative NAD(P)H nitroreductase</fullName>
        <ecNumber evidence="7">1.-.-.-</ecNumber>
    </recommendedName>
</protein>
<keyword evidence="2 7" id="KW-0285">Flavoprotein</keyword>
<dbReference type="SUPFAM" id="SSF55469">
    <property type="entry name" value="FMN-dependent nitroreductase-like"/>
    <property type="match status" value="1"/>
</dbReference>